<comment type="caution">
    <text evidence="2">The sequence shown here is derived from an EMBL/GenBank/DDBJ whole genome shotgun (WGS) entry which is preliminary data.</text>
</comment>
<evidence type="ECO:0000313" key="3">
    <source>
        <dbReference type="Proteomes" id="UP000315295"/>
    </source>
</evidence>
<reference evidence="2 3" key="1">
    <citation type="journal article" date="2019" name="G3 (Bethesda)">
        <title>Sequencing of a Wild Apple (Malus baccata) Genome Unravels the Differences Between Cultivated and Wild Apple Species Regarding Disease Resistance and Cold Tolerance.</title>
        <authorList>
            <person name="Chen X."/>
        </authorList>
    </citation>
    <scope>NUCLEOTIDE SEQUENCE [LARGE SCALE GENOMIC DNA]</scope>
    <source>
        <strain evidence="3">cv. Shandingzi</strain>
        <tissue evidence="2">Leaves</tissue>
    </source>
</reference>
<gene>
    <name evidence="2" type="ORF">C1H46_002330</name>
</gene>
<feature type="compositionally biased region" description="Basic and acidic residues" evidence="1">
    <location>
        <begin position="67"/>
        <end position="78"/>
    </location>
</feature>
<keyword evidence="3" id="KW-1185">Reference proteome</keyword>
<protein>
    <submittedName>
        <fullName evidence="2">Uncharacterized protein</fullName>
    </submittedName>
</protein>
<dbReference type="STRING" id="106549.A0A540NLN5"/>
<evidence type="ECO:0000313" key="2">
    <source>
        <dbReference type="EMBL" id="TQE11936.1"/>
    </source>
</evidence>
<dbReference type="AlphaFoldDB" id="A0A540NLN5"/>
<proteinExistence type="predicted"/>
<organism evidence="2 3">
    <name type="scientific">Malus baccata</name>
    <name type="common">Siberian crab apple</name>
    <name type="synonym">Pyrus baccata</name>
    <dbReference type="NCBI Taxonomy" id="106549"/>
    <lineage>
        <taxon>Eukaryota</taxon>
        <taxon>Viridiplantae</taxon>
        <taxon>Streptophyta</taxon>
        <taxon>Embryophyta</taxon>
        <taxon>Tracheophyta</taxon>
        <taxon>Spermatophyta</taxon>
        <taxon>Magnoliopsida</taxon>
        <taxon>eudicotyledons</taxon>
        <taxon>Gunneridae</taxon>
        <taxon>Pentapetalae</taxon>
        <taxon>rosids</taxon>
        <taxon>fabids</taxon>
        <taxon>Rosales</taxon>
        <taxon>Rosaceae</taxon>
        <taxon>Amygdaloideae</taxon>
        <taxon>Maleae</taxon>
        <taxon>Malus</taxon>
    </lineage>
</organism>
<dbReference type="EMBL" id="VIEB01000024">
    <property type="protein sequence ID" value="TQE11936.1"/>
    <property type="molecule type" value="Genomic_DNA"/>
</dbReference>
<sequence>MKRSGPVGHKMRPHTESQPSEQPTNSKVEAEKGAEAKPTVSKPTAVERTAADHQAKLSVDNNQEAAAAKEVKEVEKRSAAQQVRRQQQQQLPHNYEAIVKDPYQVSSK</sequence>
<name>A0A540NLN5_MALBA</name>
<accession>A0A540NLN5</accession>
<feature type="compositionally biased region" description="Polar residues" evidence="1">
    <location>
        <begin position="16"/>
        <end position="27"/>
    </location>
</feature>
<dbReference type="Proteomes" id="UP000315295">
    <property type="component" value="Unassembled WGS sequence"/>
</dbReference>
<feature type="region of interest" description="Disordered" evidence="1">
    <location>
        <begin position="1"/>
        <end position="108"/>
    </location>
</feature>
<evidence type="ECO:0000256" key="1">
    <source>
        <dbReference type="SAM" id="MobiDB-lite"/>
    </source>
</evidence>
<feature type="compositionally biased region" description="Low complexity" evidence="1">
    <location>
        <begin position="81"/>
        <end position="90"/>
    </location>
</feature>